<dbReference type="Gene3D" id="3.30.430.20">
    <property type="entry name" value="Gnk2 domain, C-X8-C-X2-C motif"/>
    <property type="match status" value="2"/>
</dbReference>
<proteinExistence type="inferred from homology"/>
<keyword evidence="14" id="KW-1185">Reference proteome</keyword>
<dbReference type="PANTHER" id="PTHR32080">
    <property type="entry name" value="ANTIFUNGAL PROTEIN GINKBILOBIN-2-LIKE"/>
    <property type="match status" value="1"/>
</dbReference>
<keyword evidence="2" id="KW-0945">Host-virus interaction</keyword>
<accession>A0A7J6G2L6</accession>
<reference evidence="13 14" key="1">
    <citation type="journal article" date="2020" name="bioRxiv">
        <title>Sequence and annotation of 42 cannabis genomes reveals extensive copy number variation in cannabinoid synthesis and pathogen resistance genes.</title>
        <authorList>
            <person name="Mckernan K.J."/>
            <person name="Helbert Y."/>
            <person name="Kane L.T."/>
            <person name="Ebling H."/>
            <person name="Zhang L."/>
            <person name="Liu B."/>
            <person name="Eaton Z."/>
            <person name="Mclaughlin S."/>
            <person name="Kingan S."/>
            <person name="Baybayan P."/>
            <person name="Concepcion G."/>
            <person name="Jordan M."/>
            <person name="Riva A."/>
            <person name="Barbazuk W."/>
            <person name="Harkins T."/>
        </authorList>
    </citation>
    <scope>NUCLEOTIDE SEQUENCE [LARGE SCALE GENOMIC DNA]</scope>
    <source>
        <strain evidence="13 14">cv. Jamaican Lion 4</strain>
        <strain evidence="11">Father</strain>
        <strain evidence="12">Mother</strain>
        <tissue evidence="12">Leaf</tissue>
    </source>
</reference>
<evidence type="ECO:0000256" key="1">
    <source>
        <dbReference type="ARBA" id="ARBA00004251"/>
    </source>
</evidence>
<feature type="domain" description="Gnk2-homologous" evidence="10">
    <location>
        <begin position="151"/>
        <end position="250"/>
    </location>
</feature>
<dbReference type="Proteomes" id="UP000583929">
    <property type="component" value="Unassembled WGS sequence"/>
</dbReference>
<keyword evidence="3" id="KW-0732">Signal</keyword>
<protein>
    <recommendedName>
        <fullName evidence="10">Gnk2-homologous domain-containing protein</fullName>
    </recommendedName>
</protein>
<evidence type="ECO:0000256" key="9">
    <source>
        <dbReference type="SAM" id="Phobius"/>
    </source>
</evidence>
<evidence type="ECO:0000313" key="12">
    <source>
        <dbReference type="EMBL" id="KAF4376320.1"/>
    </source>
</evidence>
<keyword evidence="5" id="KW-0965">Cell junction</keyword>
<dbReference type="GO" id="GO:0046739">
    <property type="term" value="P:transport of virus in multicellular host"/>
    <property type="evidence" value="ECO:0007669"/>
    <property type="project" value="TreeGrafter"/>
</dbReference>
<keyword evidence="9" id="KW-0472">Membrane</keyword>
<comment type="similarity">
    <text evidence="8">Belongs to the cysteine-rich repeat secretory protein family. Plasmodesmata-located proteins (PDLD) subfamily.</text>
</comment>
<comment type="caution">
    <text evidence="12">The sequence shown here is derived from an EMBL/GenBank/DDBJ whole genome shotgun (WGS) entry which is preliminary data.</text>
</comment>
<evidence type="ECO:0000256" key="6">
    <source>
        <dbReference type="ARBA" id="ARBA00023157"/>
    </source>
</evidence>
<feature type="transmembrane region" description="Helical" evidence="9">
    <location>
        <begin position="9"/>
        <end position="25"/>
    </location>
</feature>
<dbReference type="GO" id="GO:0005886">
    <property type="term" value="C:plasma membrane"/>
    <property type="evidence" value="ECO:0007669"/>
    <property type="project" value="UniProtKB-SubCell"/>
</dbReference>
<dbReference type="PANTHER" id="PTHR32080:SF6">
    <property type="entry name" value="PLASMODESMATA-LOCATED PROTEIN 4"/>
    <property type="match status" value="1"/>
</dbReference>
<dbReference type="EMBL" id="JAATIQ010000155">
    <property type="protein sequence ID" value="KAF4376273.1"/>
    <property type="molecule type" value="Genomic_DNA"/>
</dbReference>
<dbReference type="PROSITE" id="PS51473">
    <property type="entry name" value="GNK2"/>
    <property type="match status" value="2"/>
</dbReference>
<dbReference type="InterPro" id="IPR002902">
    <property type="entry name" value="GNK2"/>
</dbReference>
<dbReference type="InterPro" id="IPR038408">
    <property type="entry name" value="GNK2_sf"/>
</dbReference>
<dbReference type="Proteomes" id="UP000525078">
    <property type="component" value="Unassembled WGS sequence"/>
</dbReference>
<dbReference type="GO" id="GO:0009506">
    <property type="term" value="C:plasmodesma"/>
    <property type="evidence" value="ECO:0007669"/>
    <property type="project" value="UniProtKB-SubCell"/>
</dbReference>
<dbReference type="GO" id="GO:0010497">
    <property type="term" value="P:plasmodesmata-mediated intercellular transport"/>
    <property type="evidence" value="ECO:0007669"/>
    <property type="project" value="TreeGrafter"/>
</dbReference>
<evidence type="ECO:0000313" key="11">
    <source>
        <dbReference type="EMBL" id="KAF4376273.1"/>
    </source>
</evidence>
<comment type="subcellular location">
    <subcellularLocation>
        <location evidence="7">Cell junction</location>
        <location evidence="7">Plasmodesma</location>
    </subcellularLocation>
    <subcellularLocation>
        <location evidence="1">Cell membrane</location>
        <topology evidence="1">Single-pass type I membrane protein</topology>
    </subcellularLocation>
</comment>
<organism evidence="12 13">
    <name type="scientific">Cannabis sativa</name>
    <name type="common">Hemp</name>
    <name type="synonym">Marijuana</name>
    <dbReference type="NCBI Taxonomy" id="3483"/>
    <lineage>
        <taxon>Eukaryota</taxon>
        <taxon>Viridiplantae</taxon>
        <taxon>Streptophyta</taxon>
        <taxon>Embryophyta</taxon>
        <taxon>Tracheophyta</taxon>
        <taxon>Spermatophyta</taxon>
        <taxon>Magnoliopsida</taxon>
        <taxon>eudicotyledons</taxon>
        <taxon>Gunneridae</taxon>
        <taxon>Pentapetalae</taxon>
        <taxon>rosids</taxon>
        <taxon>fabids</taxon>
        <taxon>Rosales</taxon>
        <taxon>Cannabaceae</taxon>
        <taxon>Cannabis</taxon>
    </lineage>
</organism>
<dbReference type="OMA" id="IAHDECA"/>
<dbReference type="CDD" id="cd23509">
    <property type="entry name" value="Gnk2-like"/>
    <property type="match status" value="2"/>
</dbReference>
<evidence type="ECO:0000256" key="5">
    <source>
        <dbReference type="ARBA" id="ARBA00022949"/>
    </source>
</evidence>
<keyword evidence="9" id="KW-0812">Transmembrane</keyword>
<evidence type="ECO:0000256" key="2">
    <source>
        <dbReference type="ARBA" id="ARBA00022581"/>
    </source>
</evidence>
<accession>A0A803PZ86</accession>
<dbReference type="OrthoDB" id="1715309at2759"/>
<dbReference type="Pfam" id="PF01657">
    <property type="entry name" value="Stress-antifung"/>
    <property type="match status" value="2"/>
</dbReference>
<keyword evidence="9" id="KW-1133">Transmembrane helix</keyword>
<evidence type="ECO:0000313" key="13">
    <source>
        <dbReference type="Proteomes" id="UP000525078"/>
    </source>
</evidence>
<sequence length="303" mass="33920">MEPTYSKPFIVLQITFFFVTLYYLLPYANPISDHNFVFKTCSNQKNLTTSTYQSHSQALSFLFQELVSRSSKSKFFKTTQLSVLDDQTAITGLFQCREDITNEECLNCVKTLPETATTNRCYAARVQLQQCYIRYEPEELVLDVYSSSQDELVLLHKTCGPESNHVDDFEAMRDAALLALEDSVVEKGGFCKTNLELVQAMVQCEGEMEACECGLCVNKAVEIAQEECGRAVSAEIYLDKCFLSYSYYPQGIPDDGENKGGNNSSNNGKLMAIVIGGATALGFGFIFLLFIKSRTEKDDDDLV</sequence>
<evidence type="ECO:0000256" key="4">
    <source>
        <dbReference type="ARBA" id="ARBA00022737"/>
    </source>
</evidence>
<evidence type="ECO:0000256" key="3">
    <source>
        <dbReference type="ARBA" id="ARBA00022729"/>
    </source>
</evidence>
<name>A0A7J6G2L6_CANSA</name>
<gene>
    <name evidence="12" type="ORF">F8388_026120</name>
    <name evidence="11" type="ORF">G4B88_008405</name>
</gene>
<feature type="domain" description="Gnk2-homologous" evidence="10">
    <location>
        <begin position="35"/>
        <end position="140"/>
    </location>
</feature>
<evidence type="ECO:0000256" key="7">
    <source>
        <dbReference type="ARBA" id="ARBA00024184"/>
    </source>
</evidence>
<dbReference type="EMBL" id="JAATIP010000085">
    <property type="protein sequence ID" value="KAF4376320.1"/>
    <property type="molecule type" value="Genomic_DNA"/>
</dbReference>
<feature type="transmembrane region" description="Helical" evidence="9">
    <location>
        <begin position="270"/>
        <end position="291"/>
    </location>
</feature>
<dbReference type="AlphaFoldDB" id="A0A7J6G2L6"/>
<keyword evidence="6" id="KW-1015">Disulfide bond</keyword>
<evidence type="ECO:0000313" key="14">
    <source>
        <dbReference type="Proteomes" id="UP000583929"/>
    </source>
</evidence>
<evidence type="ECO:0000259" key="10">
    <source>
        <dbReference type="PROSITE" id="PS51473"/>
    </source>
</evidence>
<evidence type="ECO:0000256" key="8">
    <source>
        <dbReference type="ARBA" id="ARBA00038393"/>
    </source>
</evidence>
<dbReference type="InterPro" id="IPR051378">
    <property type="entry name" value="Cell2Cell_Antifungal"/>
</dbReference>
<keyword evidence="4" id="KW-0677">Repeat</keyword>